<dbReference type="Proteomes" id="UP000002945">
    <property type="component" value="Unassembled WGS sequence"/>
</dbReference>
<proteinExistence type="predicted"/>
<keyword evidence="2" id="KW-1185">Reference proteome</keyword>
<protein>
    <submittedName>
        <fullName evidence="1">Uncharacterized protein</fullName>
    </submittedName>
</protein>
<dbReference type="EMBL" id="ABIB01000012">
    <property type="protein sequence ID" value="EDP94858.1"/>
    <property type="molecule type" value="Genomic_DNA"/>
</dbReference>
<comment type="caution">
    <text evidence="1">The sequence shown here is derived from an EMBL/GenBank/DDBJ whole genome shotgun (WGS) entry which is preliminary data.</text>
</comment>
<gene>
    <name evidence="1" type="ORF">KAOT1_08594</name>
</gene>
<reference evidence="1 2" key="1">
    <citation type="journal article" date="2011" name="J. Bacteriol.">
        <title>Genome sequence of the algicidal bacterium Kordia algicida OT-1.</title>
        <authorList>
            <person name="Lee H.S."/>
            <person name="Kang S.G."/>
            <person name="Kwon K.K."/>
            <person name="Lee J.H."/>
            <person name="Kim S.J."/>
        </authorList>
    </citation>
    <scope>NUCLEOTIDE SEQUENCE [LARGE SCALE GENOMIC DNA]</scope>
    <source>
        <strain evidence="1 2">OT-1</strain>
    </source>
</reference>
<name>A9E6Y3_9FLAO</name>
<evidence type="ECO:0000313" key="2">
    <source>
        <dbReference type="Proteomes" id="UP000002945"/>
    </source>
</evidence>
<dbReference type="AlphaFoldDB" id="A9E6Y3"/>
<dbReference type="OrthoDB" id="662228at2"/>
<accession>A9E6Y3</accession>
<sequence>MAIDTIEDKELEIIVATYLKDKKLTEYEDCLNAFFGGIVLKEGSEIIIQPQCCGDISDITKWETIGEMNSRNWKQLWIGHPWVYVKKQNADIEFTEYTEDDKEMEELKIQYKASQEIIVEEFQKARKILIDFQQRIYQILKKKNIENALEIAKIITGTND</sequence>
<dbReference type="RefSeq" id="WP_007094281.1">
    <property type="nucleotide sequence ID" value="NZ_CP142125.1"/>
</dbReference>
<dbReference type="HOGENOM" id="CLU_121879_0_0_10"/>
<organism evidence="1 2">
    <name type="scientific">Kordia algicida OT-1</name>
    <dbReference type="NCBI Taxonomy" id="391587"/>
    <lineage>
        <taxon>Bacteria</taxon>
        <taxon>Pseudomonadati</taxon>
        <taxon>Bacteroidota</taxon>
        <taxon>Flavobacteriia</taxon>
        <taxon>Flavobacteriales</taxon>
        <taxon>Flavobacteriaceae</taxon>
        <taxon>Kordia</taxon>
    </lineage>
</organism>
<dbReference type="eggNOG" id="ENOG5032FDB">
    <property type="taxonomic scope" value="Bacteria"/>
</dbReference>
<evidence type="ECO:0000313" key="1">
    <source>
        <dbReference type="EMBL" id="EDP94858.1"/>
    </source>
</evidence>